<evidence type="ECO:0008006" key="3">
    <source>
        <dbReference type="Google" id="ProtNLM"/>
    </source>
</evidence>
<comment type="caution">
    <text evidence="1">The sequence shown here is derived from an EMBL/GenBank/DDBJ whole genome shotgun (WGS) entry which is preliminary data.</text>
</comment>
<accession>A0A5R9F5C7</accession>
<dbReference type="AlphaFoldDB" id="A0A5R9F5C7"/>
<evidence type="ECO:0000313" key="1">
    <source>
        <dbReference type="EMBL" id="TLS38942.1"/>
    </source>
</evidence>
<name>A0A5R9F5C7_9BACL</name>
<proteinExistence type="predicted"/>
<evidence type="ECO:0000313" key="2">
    <source>
        <dbReference type="Proteomes" id="UP000308230"/>
    </source>
</evidence>
<dbReference type="Proteomes" id="UP000308230">
    <property type="component" value="Unassembled WGS sequence"/>
</dbReference>
<sequence length="242" mass="27062">MGNKKQSAMMEHTLQLLLNRNGSADQQQKPFVLALLTSHLIGMEPGFSYLKAIKDNAMLNVVLEEAVLEQYEKQEILRLTGAEKVQIDNEVQEIPFHKLDTVLLPVLSFSLVSDILALNEQRPLVRIILSALLAGKKVIALRAGADPFHPIWKMKGMDKGATALKGKLNKRLIELKSFGVILVDYQDKIDLKKENSKTLVTEETIRFAYQQGESVIFISKNTIVTPLAKDTAKELNIAIITE</sequence>
<reference evidence="1 2" key="1">
    <citation type="submission" date="2019-04" db="EMBL/GenBank/DDBJ databases">
        <title>Bacillus caeni sp. nov., a bacterium isolated from mangrove sediment.</title>
        <authorList>
            <person name="Huang H."/>
            <person name="Mo K."/>
            <person name="Hu Y."/>
        </authorList>
    </citation>
    <scope>NUCLEOTIDE SEQUENCE [LARGE SCALE GENOMIC DNA]</scope>
    <source>
        <strain evidence="1 2">HB172195</strain>
    </source>
</reference>
<organism evidence="1 2">
    <name type="scientific">Exobacillus caeni</name>
    <dbReference type="NCBI Taxonomy" id="2574798"/>
    <lineage>
        <taxon>Bacteria</taxon>
        <taxon>Bacillati</taxon>
        <taxon>Bacillota</taxon>
        <taxon>Bacilli</taxon>
        <taxon>Bacillales</taxon>
        <taxon>Guptibacillaceae</taxon>
        <taxon>Exobacillus</taxon>
    </lineage>
</organism>
<dbReference type="RefSeq" id="WP_138122296.1">
    <property type="nucleotide sequence ID" value="NZ_SWLG01000001.1"/>
</dbReference>
<dbReference type="EMBL" id="SWLG01000001">
    <property type="protein sequence ID" value="TLS38942.1"/>
    <property type="molecule type" value="Genomic_DNA"/>
</dbReference>
<keyword evidence="2" id="KW-1185">Reference proteome</keyword>
<gene>
    <name evidence="1" type="ORF">FCL54_01120</name>
</gene>
<protein>
    <recommendedName>
        <fullName evidence="3">Ethanolamine utilization protein</fullName>
    </recommendedName>
</protein>
<dbReference type="OrthoDB" id="212879at2"/>